<name>A0A841BK51_9ACTN</name>
<reference evidence="1 2" key="1">
    <citation type="submission" date="2020-08" db="EMBL/GenBank/DDBJ databases">
        <title>Sequencing the genomes of 1000 actinobacteria strains.</title>
        <authorList>
            <person name="Klenk H.-P."/>
        </authorList>
    </citation>
    <scope>NUCLEOTIDE SEQUENCE [LARGE SCALE GENOMIC DNA]</scope>
    <source>
        <strain evidence="1 2">DSM 45362</strain>
    </source>
</reference>
<sequence length="266" mass="29195">MTARAAGPDWINRVQAFNALLRQLIDRIAEPQTSIAAASLFGVSAGTIGANLTERREAAAAALSVHPDHFRKHIEPRLLAQLAQALAADSERMTSTRVAPPQLLPMTRPPAPLPADMFAWEAVEHEEQLSRLWSSVYALRAELLACERWASMDPGSGEHVDAADAALWRVGQLHVAIRSYRRAYGSRLLHGDIPPERLIGMAGWTPDLRPPDVELLCHRGPDAERLRGFLDDLTAAPGGQDLRDRWVSDLLVPHLIIITGNRSTSS</sequence>
<gene>
    <name evidence="1" type="ORF">F4553_000762</name>
</gene>
<keyword evidence="2" id="KW-1185">Reference proteome</keyword>
<dbReference type="AlphaFoldDB" id="A0A841BK51"/>
<dbReference type="RefSeq" id="WP_184832035.1">
    <property type="nucleotide sequence ID" value="NZ_JACHMN010000001.1"/>
</dbReference>
<organism evidence="1 2">
    <name type="scientific">Allocatelliglobosispora scoriae</name>
    <dbReference type="NCBI Taxonomy" id="643052"/>
    <lineage>
        <taxon>Bacteria</taxon>
        <taxon>Bacillati</taxon>
        <taxon>Actinomycetota</taxon>
        <taxon>Actinomycetes</taxon>
        <taxon>Micromonosporales</taxon>
        <taxon>Micromonosporaceae</taxon>
        <taxon>Allocatelliglobosispora</taxon>
    </lineage>
</organism>
<evidence type="ECO:0000313" key="1">
    <source>
        <dbReference type="EMBL" id="MBB5867383.1"/>
    </source>
</evidence>
<protein>
    <submittedName>
        <fullName evidence="1">Uncharacterized protein</fullName>
    </submittedName>
</protein>
<evidence type="ECO:0000313" key="2">
    <source>
        <dbReference type="Proteomes" id="UP000587527"/>
    </source>
</evidence>
<dbReference type="EMBL" id="JACHMN010000001">
    <property type="protein sequence ID" value="MBB5867383.1"/>
    <property type="molecule type" value="Genomic_DNA"/>
</dbReference>
<accession>A0A841BK51</accession>
<proteinExistence type="predicted"/>
<comment type="caution">
    <text evidence="1">The sequence shown here is derived from an EMBL/GenBank/DDBJ whole genome shotgun (WGS) entry which is preliminary data.</text>
</comment>
<dbReference type="Proteomes" id="UP000587527">
    <property type="component" value="Unassembled WGS sequence"/>
</dbReference>